<dbReference type="Pfam" id="PF01420">
    <property type="entry name" value="Methylase_S"/>
    <property type="match status" value="2"/>
</dbReference>
<dbReference type="AlphaFoldDB" id="A0A415EP60"/>
<keyword evidence="3" id="KW-0238">DNA-binding</keyword>
<gene>
    <name evidence="5" type="ORF">DW084_15580</name>
</gene>
<dbReference type="SUPFAM" id="SSF116734">
    <property type="entry name" value="DNA methylase specificity domain"/>
    <property type="match status" value="2"/>
</dbReference>
<sequence>MNTSVLCLLIRRNFHQKNWRRKYLLGAWEQRKLGELYKERKEKGNNKLPILSVSIHSGVSDSELNSDSLGKDVKRSEDKTLYKRTYSGDLVFNMMRAWQGAIGVVKNEGMVSPAYIVATPNNKIFPGFMNYYFQRKPAIYELNNLSYGVTDFRKRLYWDSFIKAHTIFPSISEQKKISDFFLKIDDTIALHQRKIEQLKLFKQAFLQKMLANQENVPEIRFADFDEEWEPRKLLDVANIVGGGTPNTNNPEFWDGDIDWYSPAEIGEQSYVNNSRKKISYLGLQKSSAKILPVGTVLFTSRAGIGNTAILAKEGATNQGFQSIIPHKDKLDSYFIYSRTPELKRYGELSGAGSTFIEVSGKQMANMSLLFPNLKEQQKIGSFFKQIDNTISLHKKKLSNIKKLKKACLQSMFI</sequence>
<dbReference type="GO" id="GO:0003677">
    <property type="term" value="F:DNA binding"/>
    <property type="evidence" value="ECO:0007669"/>
    <property type="project" value="UniProtKB-KW"/>
</dbReference>
<dbReference type="Gene3D" id="1.10.287.1120">
    <property type="entry name" value="Bipartite methylase S protein"/>
    <property type="match status" value="1"/>
</dbReference>
<keyword evidence="5" id="KW-0378">Hydrolase</keyword>
<dbReference type="GO" id="GO:0004519">
    <property type="term" value="F:endonuclease activity"/>
    <property type="evidence" value="ECO:0007669"/>
    <property type="project" value="UniProtKB-KW"/>
</dbReference>
<dbReference type="InterPro" id="IPR052021">
    <property type="entry name" value="Type-I_RS_S_subunit"/>
</dbReference>
<dbReference type="InterPro" id="IPR000055">
    <property type="entry name" value="Restrct_endonuc_typeI_TRD"/>
</dbReference>
<comment type="caution">
    <text evidence="5">The sequence shown here is derived from an EMBL/GenBank/DDBJ whole genome shotgun (WGS) entry which is preliminary data.</text>
</comment>
<dbReference type="CDD" id="cd17273">
    <property type="entry name" value="RMtype1_S_EcoJA69PI-TRD1-CR1_like"/>
    <property type="match status" value="1"/>
</dbReference>
<keyword evidence="5" id="KW-0255">Endonuclease</keyword>
<dbReference type="InterPro" id="IPR044946">
    <property type="entry name" value="Restrct_endonuc_typeI_TRD_sf"/>
</dbReference>
<keyword evidence="5" id="KW-0540">Nuclease</keyword>
<keyword evidence="2" id="KW-0680">Restriction system</keyword>
<dbReference type="Proteomes" id="UP000286288">
    <property type="component" value="Unassembled WGS sequence"/>
</dbReference>
<proteinExistence type="inferred from homology"/>
<organism evidence="5 6">
    <name type="scientific">Enterococcus casseliflavus</name>
    <name type="common">Enterococcus flavescens</name>
    <dbReference type="NCBI Taxonomy" id="37734"/>
    <lineage>
        <taxon>Bacteria</taxon>
        <taxon>Bacillati</taxon>
        <taxon>Bacillota</taxon>
        <taxon>Bacilli</taxon>
        <taxon>Lactobacillales</taxon>
        <taxon>Enterococcaceae</taxon>
        <taxon>Enterococcus</taxon>
    </lineage>
</organism>
<evidence type="ECO:0000256" key="3">
    <source>
        <dbReference type="ARBA" id="ARBA00023125"/>
    </source>
</evidence>
<evidence type="ECO:0000256" key="2">
    <source>
        <dbReference type="ARBA" id="ARBA00022747"/>
    </source>
</evidence>
<dbReference type="GO" id="GO:0009307">
    <property type="term" value="P:DNA restriction-modification system"/>
    <property type="evidence" value="ECO:0007669"/>
    <property type="project" value="UniProtKB-KW"/>
</dbReference>
<comment type="similarity">
    <text evidence="1">Belongs to the type-I restriction system S methylase family.</text>
</comment>
<protein>
    <submittedName>
        <fullName evidence="5">Restriction endonuclease subunit S</fullName>
    </submittedName>
</protein>
<dbReference type="PANTHER" id="PTHR30408:SF13">
    <property type="entry name" value="TYPE I RESTRICTION ENZYME HINDI SPECIFICITY SUBUNIT"/>
    <property type="match status" value="1"/>
</dbReference>
<evidence type="ECO:0000259" key="4">
    <source>
        <dbReference type="Pfam" id="PF01420"/>
    </source>
</evidence>
<dbReference type="PANTHER" id="PTHR30408">
    <property type="entry name" value="TYPE-1 RESTRICTION ENZYME ECOKI SPECIFICITY PROTEIN"/>
    <property type="match status" value="1"/>
</dbReference>
<accession>A0A415EP60</accession>
<dbReference type="EMBL" id="QRMZ01000025">
    <property type="protein sequence ID" value="RHK04828.1"/>
    <property type="molecule type" value="Genomic_DNA"/>
</dbReference>
<feature type="domain" description="Type I restriction modification DNA specificity" evidence="4">
    <location>
        <begin position="36"/>
        <end position="199"/>
    </location>
</feature>
<evidence type="ECO:0000313" key="5">
    <source>
        <dbReference type="EMBL" id="RHK04828.1"/>
    </source>
</evidence>
<feature type="domain" description="Type I restriction modification DNA specificity" evidence="4">
    <location>
        <begin position="226"/>
        <end position="401"/>
    </location>
</feature>
<dbReference type="Gene3D" id="3.90.220.20">
    <property type="entry name" value="DNA methylase specificity domains"/>
    <property type="match status" value="2"/>
</dbReference>
<evidence type="ECO:0000256" key="1">
    <source>
        <dbReference type="ARBA" id="ARBA00010923"/>
    </source>
</evidence>
<name>A0A415EP60_ENTCA</name>
<evidence type="ECO:0000313" key="6">
    <source>
        <dbReference type="Proteomes" id="UP000286288"/>
    </source>
</evidence>
<reference evidence="5 6" key="1">
    <citation type="submission" date="2018-08" db="EMBL/GenBank/DDBJ databases">
        <title>A genome reference for cultivated species of the human gut microbiota.</title>
        <authorList>
            <person name="Zou Y."/>
            <person name="Xue W."/>
            <person name="Luo G."/>
        </authorList>
    </citation>
    <scope>NUCLEOTIDE SEQUENCE [LARGE SCALE GENOMIC DNA]</scope>
    <source>
        <strain evidence="5 6">AF48-16</strain>
    </source>
</reference>